<dbReference type="FunFam" id="3.30.465.10:FF:000014">
    <property type="entry name" value="D-lactate dehydrogenase (Cytochrome), putative"/>
    <property type="match status" value="1"/>
</dbReference>
<evidence type="ECO:0000256" key="6">
    <source>
        <dbReference type="ARBA" id="ARBA00022946"/>
    </source>
</evidence>
<dbReference type="EC" id="1.1.2.4" evidence="9"/>
<dbReference type="PANTHER" id="PTHR11748">
    <property type="entry name" value="D-LACTATE DEHYDROGENASE"/>
    <property type="match status" value="1"/>
</dbReference>
<proteinExistence type="inferred from homology"/>
<dbReference type="InterPro" id="IPR004113">
    <property type="entry name" value="FAD-bd_oxidored_4_C"/>
</dbReference>
<evidence type="ECO:0000313" key="12">
    <source>
        <dbReference type="EMBL" id="ORY80807.1"/>
    </source>
</evidence>
<keyword evidence="7" id="KW-0560">Oxidoreductase</keyword>
<keyword evidence="5" id="KW-0274">FAD</keyword>
<dbReference type="EMBL" id="MCFI01000012">
    <property type="protein sequence ID" value="ORY80807.1"/>
    <property type="molecule type" value="Genomic_DNA"/>
</dbReference>
<organism evidence="12 13">
    <name type="scientific">Protomyces lactucae-debilis</name>
    <dbReference type="NCBI Taxonomy" id="2754530"/>
    <lineage>
        <taxon>Eukaryota</taxon>
        <taxon>Fungi</taxon>
        <taxon>Dikarya</taxon>
        <taxon>Ascomycota</taxon>
        <taxon>Taphrinomycotina</taxon>
        <taxon>Taphrinomycetes</taxon>
        <taxon>Taphrinales</taxon>
        <taxon>Protomycetaceae</taxon>
        <taxon>Protomyces</taxon>
    </lineage>
</organism>
<dbReference type="Gene3D" id="1.10.45.10">
    <property type="entry name" value="Vanillyl-alcohol Oxidase, Chain A, domain 4"/>
    <property type="match status" value="1"/>
</dbReference>
<comment type="subcellular location">
    <subcellularLocation>
        <location evidence="2">Mitochondrion</location>
    </subcellularLocation>
</comment>
<dbReference type="FunFam" id="3.30.70.2740:FF:000001">
    <property type="entry name" value="D-lactate dehydrogenase mitochondrial"/>
    <property type="match status" value="1"/>
</dbReference>
<evidence type="ECO:0000256" key="4">
    <source>
        <dbReference type="ARBA" id="ARBA00022630"/>
    </source>
</evidence>
<keyword evidence="8" id="KW-0496">Mitochondrion</keyword>
<dbReference type="Proteomes" id="UP000193685">
    <property type="component" value="Unassembled WGS sequence"/>
</dbReference>
<dbReference type="Gene3D" id="3.30.70.2740">
    <property type="match status" value="1"/>
</dbReference>
<dbReference type="InterPro" id="IPR016164">
    <property type="entry name" value="FAD-linked_Oxase-like_C"/>
</dbReference>
<keyword evidence="4" id="KW-0285">Flavoprotein</keyword>
<keyword evidence="13" id="KW-1185">Reference proteome</keyword>
<comment type="catalytic activity">
    <reaction evidence="10">
        <text>(R)-lactate + 2 Fe(III)-[cytochrome c] = 2 Fe(II)-[cytochrome c] + pyruvate + 2 H(+)</text>
        <dbReference type="Rhea" id="RHEA:13521"/>
        <dbReference type="Rhea" id="RHEA-COMP:10350"/>
        <dbReference type="Rhea" id="RHEA-COMP:14399"/>
        <dbReference type="ChEBI" id="CHEBI:15361"/>
        <dbReference type="ChEBI" id="CHEBI:15378"/>
        <dbReference type="ChEBI" id="CHEBI:16004"/>
        <dbReference type="ChEBI" id="CHEBI:29033"/>
        <dbReference type="ChEBI" id="CHEBI:29034"/>
        <dbReference type="EC" id="1.1.2.4"/>
    </reaction>
</comment>
<dbReference type="FunFam" id="1.10.45.10:FF:000001">
    <property type="entry name" value="D-lactate dehydrogenase mitochondrial"/>
    <property type="match status" value="1"/>
</dbReference>
<dbReference type="GO" id="GO:0005739">
    <property type="term" value="C:mitochondrion"/>
    <property type="evidence" value="ECO:0007669"/>
    <property type="project" value="UniProtKB-SubCell"/>
</dbReference>
<evidence type="ECO:0000256" key="5">
    <source>
        <dbReference type="ARBA" id="ARBA00022827"/>
    </source>
</evidence>
<comment type="cofactor">
    <cofactor evidence="1">
        <name>FAD</name>
        <dbReference type="ChEBI" id="CHEBI:57692"/>
    </cofactor>
</comment>
<evidence type="ECO:0000256" key="7">
    <source>
        <dbReference type="ARBA" id="ARBA00023002"/>
    </source>
</evidence>
<dbReference type="Pfam" id="PF01565">
    <property type="entry name" value="FAD_binding_4"/>
    <property type="match status" value="1"/>
</dbReference>
<sequence>MFARALRQATRQASTVRSLLSQARPRALRQAARKASTVRSPLSQARPPIRWTTGKALLLSTLTGLSTYAIGLLTSRQANAQDTSSIIRTHTTPAKYGGAKELYKAMPEIQAFLGEEGITTDEEELERHGFSSWATYNIETRPIAVAFPKSTEDVAKMAKICHKYRLPMIAYSGGTSLEGHFSATQGGVCVDFAHMDQIVSLHKEDLDVVVQPAIGWQELNEALKSNNLFFPPDPGPGARIGGMIGTGCSGTNAARYGTMKEWVLSLTVVLADGTIIKTRRRPRKSSAGYDLTRLFVGSEGTLGLVTEATLKLAVIPELTRVAIAPFPTLVDAASCVSQIMAAGIPCGALELLDDVQMKAVNQTSKGTGARTYKELPYLFMKFSGSPAAVDEQIKQASKIAKATNAEAFEFAKSEEDSHNLWMARKEALWSMMAAADPAKGEVVWTTDYTVPLSKLPQLIKEVKERMTSIGVFASIVSHAGDGNAHSIILYNKADPKGKKAVEDAVSHLVKRSIEMDGTCTGEHGVGIVKKKYLLQELGEDTVGLMKRLKLSMDPLLLLNPNKIFDFSESQTWTEQE</sequence>
<evidence type="ECO:0000256" key="1">
    <source>
        <dbReference type="ARBA" id="ARBA00001974"/>
    </source>
</evidence>
<dbReference type="GeneID" id="63784459"/>
<dbReference type="Gene3D" id="3.30.465.10">
    <property type="match status" value="1"/>
</dbReference>
<dbReference type="OrthoDB" id="7786253at2759"/>
<comment type="caution">
    <text evidence="12">The sequence shown here is derived from an EMBL/GenBank/DDBJ whole genome shotgun (WGS) entry which is preliminary data.</text>
</comment>
<accession>A0A1Y2FB00</accession>
<dbReference type="GO" id="GO:0071949">
    <property type="term" value="F:FAD binding"/>
    <property type="evidence" value="ECO:0007669"/>
    <property type="project" value="InterPro"/>
</dbReference>
<dbReference type="SUPFAM" id="SSF55103">
    <property type="entry name" value="FAD-linked oxidases, C-terminal domain"/>
    <property type="match status" value="1"/>
</dbReference>
<keyword evidence="6" id="KW-0809">Transit peptide</keyword>
<dbReference type="Pfam" id="PF02913">
    <property type="entry name" value="FAD-oxidase_C"/>
    <property type="match status" value="1"/>
</dbReference>
<name>A0A1Y2FB00_PROLT</name>
<dbReference type="PANTHER" id="PTHR11748:SF111">
    <property type="entry name" value="D-LACTATE DEHYDROGENASE, MITOCHONDRIAL-RELATED"/>
    <property type="match status" value="1"/>
</dbReference>
<evidence type="ECO:0000256" key="8">
    <source>
        <dbReference type="ARBA" id="ARBA00023128"/>
    </source>
</evidence>
<dbReference type="InterPro" id="IPR016169">
    <property type="entry name" value="FAD-bd_PCMH_sub2"/>
</dbReference>
<dbReference type="InterPro" id="IPR016171">
    <property type="entry name" value="Vanillyl_alc_oxidase_C-sub2"/>
</dbReference>
<dbReference type="OMA" id="GQGFEWA"/>
<dbReference type="AlphaFoldDB" id="A0A1Y2FB00"/>
<evidence type="ECO:0000313" key="13">
    <source>
        <dbReference type="Proteomes" id="UP000193685"/>
    </source>
</evidence>
<gene>
    <name evidence="12" type="ORF">BCR37DRAFT_348596</name>
</gene>
<dbReference type="InterPro" id="IPR016166">
    <property type="entry name" value="FAD-bd_PCMH"/>
</dbReference>
<evidence type="ECO:0000256" key="9">
    <source>
        <dbReference type="ARBA" id="ARBA00038897"/>
    </source>
</evidence>
<protein>
    <recommendedName>
        <fullName evidence="9">D-lactate dehydrogenase (cytochrome)</fullName>
        <ecNumber evidence="9">1.1.2.4</ecNumber>
    </recommendedName>
</protein>
<evidence type="ECO:0000259" key="11">
    <source>
        <dbReference type="PROSITE" id="PS51387"/>
    </source>
</evidence>
<evidence type="ECO:0000256" key="10">
    <source>
        <dbReference type="ARBA" id="ARBA00051436"/>
    </source>
</evidence>
<dbReference type="STRING" id="56484.A0A1Y2FB00"/>
<dbReference type="InterPro" id="IPR006094">
    <property type="entry name" value="Oxid_FAD_bind_N"/>
</dbReference>
<dbReference type="SUPFAM" id="SSF56176">
    <property type="entry name" value="FAD-binding/transporter-associated domain-like"/>
    <property type="match status" value="1"/>
</dbReference>
<evidence type="ECO:0000256" key="3">
    <source>
        <dbReference type="ARBA" id="ARBA00008000"/>
    </source>
</evidence>
<feature type="domain" description="FAD-binding PCMH-type" evidence="11">
    <location>
        <begin position="138"/>
        <end position="315"/>
    </location>
</feature>
<dbReference type="GO" id="GO:1903457">
    <property type="term" value="P:lactate catabolic process"/>
    <property type="evidence" value="ECO:0007669"/>
    <property type="project" value="TreeGrafter"/>
</dbReference>
<dbReference type="InterPro" id="IPR036318">
    <property type="entry name" value="FAD-bd_PCMH-like_sf"/>
</dbReference>
<evidence type="ECO:0000256" key="2">
    <source>
        <dbReference type="ARBA" id="ARBA00004173"/>
    </source>
</evidence>
<dbReference type="GO" id="GO:0008720">
    <property type="term" value="F:D-lactate dehydrogenase (NAD+) activity"/>
    <property type="evidence" value="ECO:0007669"/>
    <property type="project" value="TreeGrafter"/>
</dbReference>
<comment type="similarity">
    <text evidence="3">Belongs to the FAD-binding oxidoreductase/transferase type 4 family.</text>
</comment>
<dbReference type="RefSeq" id="XP_040724452.1">
    <property type="nucleotide sequence ID" value="XM_040867860.1"/>
</dbReference>
<reference evidence="12 13" key="1">
    <citation type="submission" date="2016-07" db="EMBL/GenBank/DDBJ databases">
        <title>Pervasive Adenine N6-methylation of Active Genes in Fungi.</title>
        <authorList>
            <consortium name="DOE Joint Genome Institute"/>
            <person name="Mondo S.J."/>
            <person name="Dannebaum R.O."/>
            <person name="Kuo R.C."/>
            <person name="Labutti K."/>
            <person name="Haridas S."/>
            <person name="Kuo A."/>
            <person name="Salamov A."/>
            <person name="Ahrendt S.R."/>
            <person name="Lipzen A."/>
            <person name="Sullivan W."/>
            <person name="Andreopoulos W.B."/>
            <person name="Clum A."/>
            <person name="Lindquist E."/>
            <person name="Daum C."/>
            <person name="Ramamoorthy G.K."/>
            <person name="Gryganskyi A."/>
            <person name="Culley D."/>
            <person name="Magnuson J.K."/>
            <person name="James T.Y."/>
            <person name="O'Malley M.A."/>
            <person name="Stajich J.E."/>
            <person name="Spatafora J.W."/>
            <person name="Visel A."/>
            <person name="Grigoriev I.V."/>
        </authorList>
    </citation>
    <scope>NUCLEOTIDE SEQUENCE [LARGE SCALE GENOMIC DNA]</scope>
    <source>
        <strain evidence="12 13">12-1054</strain>
    </source>
</reference>
<dbReference type="GO" id="GO:0004458">
    <property type="term" value="F:D-lactate dehydrogenase (cytochrome) activity"/>
    <property type="evidence" value="ECO:0007669"/>
    <property type="project" value="UniProtKB-EC"/>
</dbReference>
<dbReference type="PROSITE" id="PS51387">
    <property type="entry name" value="FAD_PCMH"/>
    <property type="match status" value="1"/>
</dbReference>